<proteinExistence type="predicted"/>
<reference evidence="2" key="1">
    <citation type="journal article" date="2015" name="Nature">
        <title>Complex archaea that bridge the gap between prokaryotes and eukaryotes.</title>
        <authorList>
            <person name="Spang A."/>
            <person name="Saw J.H."/>
            <person name="Jorgensen S.L."/>
            <person name="Zaremba-Niedzwiedzka K."/>
            <person name="Martijn J."/>
            <person name="Lind A.E."/>
            <person name="van Eijk R."/>
            <person name="Schleper C."/>
            <person name="Guy L."/>
            <person name="Ettema T.J."/>
        </authorList>
    </citation>
    <scope>NUCLEOTIDE SEQUENCE</scope>
</reference>
<dbReference type="AlphaFoldDB" id="A0A0F9J902"/>
<organism evidence="2">
    <name type="scientific">marine sediment metagenome</name>
    <dbReference type="NCBI Taxonomy" id="412755"/>
    <lineage>
        <taxon>unclassified sequences</taxon>
        <taxon>metagenomes</taxon>
        <taxon>ecological metagenomes</taxon>
    </lineage>
</organism>
<evidence type="ECO:0000256" key="1">
    <source>
        <dbReference type="SAM" id="MobiDB-lite"/>
    </source>
</evidence>
<protein>
    <submittedName>
        <fullName evidence="2">Uncharacterized protein</fullName>
    </submittedName>
</protein>
<gene>
    <name evidence="2" type="ORF">LCGC14_1785910</name>
</gene>
<accession>A0A0F9J902</accession>
<name>A0A0F9J902_9ZZZZ</name>
<feature type="region of interest" description="Disordered" evidence="1">
    <location>
        <begin position="1"/>
        <end position="33"/>
    </location>
</feature>
<sequence>MPHKGKGTYKGKKSGTHKRTKNSTRTNKNRKKK</sequence>
<comment type="caution">
    <text evidence="2">The sequence shown here is derived from an EMBL/GenBank/DDBJ whole genome shotgun (WGS) entry which is preliminary data.</text>
</comment>
<evidence type="ECO:0000313" key="2">
    <source>
        <dbReference type="EMBL" id="KKM02291.1"/>
    </source>
</evidence>
<dbReference type="EMBL" id="LAZR01016976">
    <property type="protein sequence ID" value="KKM02291.1"/>
    <property type="molecule type" value="Genomic_DNA"/>
</dbReference>